<proteinExistence type="predicted"/>
<feature type="transmembrane region" description="Helical" evidence="6">
    <location>
        <begin position="411"/>
        <end position="429"/>
    </location>
</feature>
<keyword evidence="8" id="KW-1185">Reference proteome</keyword>
<feature type="transmembrane region" description="Helical" evidence="6">
    <location>
        <begin position="319"/>
        <end position="343"/>
    </location>
</feature>
<evidence type="ECO:0000256" key="2">
    <source>
        <dbReference type="ARBA" id="ARBA00022475"/>
    </source>
</evidence>
<comment type="subcellular location">
    <subcellularLocation>
        <location evidence="1">Cell membrane</location>
        <topology evidence="1">Multi-pass membrane protein</topology>
    </subcellularLocation>
</comment>
<keyword evidence="3 6" id="KW-0812">Transmembrane</keyword>
<dbReference type="GO" id="GO:0005886">
    <property type="term" value="C:plasma membrane"/>
    <property type="evidence" value="ECO:0007669"/>
    <property type="project" value="UniProtKB-SubCell"/>
</dbReference>
<dbReference type="InterPro" id="IPR050833">
    <property type="entry name" value="Poly_Biosynth_Transport"/>
</dbReference>
<dbReference type="PANTHER" id="PTHR30250:SF28">
    <property type="entry name" value="POLYSACCHARIDE BIOSYNTHESIS PROTEIN"/>
    <property type="match status" value="1"/>
</dbReference>
<feature type="transmembrane region" description="Helical" evidence="6">
    <location>
        <begin position="257"/>
        <end position="280"/>
    </location>
</feature>
<organism evidence="7 8">
    <name type="scientific">Jeotgalibaca arthritidis</name>
    <dbReference type="NCBI Taxonomy" id="1868794"/>
    <lineage>
        <taxon>Bacteria</taxon>
        <taxon>Bacillati</taxon>
        <taxon>Bacillota</taxon>
        <taxon>Bacilli</taxon>
        <taxon>Lactobacillales</taxon>
        <taxon>Carnobacteriaceae</taxon>
        <taxon>Jeotgalibaca</taxon>
    </lineage>
</organism>
<accession>A0A6G7KAX5</accession>
<keyword evidence="2" id="KW-1003">Cell membrane</keyword>
<name>A0A6G7KAX5_9LACT</name>
<sequence>MIKREGDKSLVKRKIFIDSIKDGSFTKNVLMITGGAVFAQALSVLLSPIITRLYSPAQYGVLTVYVAFLGMINLLGALSYDSAIPIADDDEKAFNVLILCLLILLFATSILFFAVVIAGDLFLGLFKAEEISQFKYFIPIGFFLTGFYTVMSQWALRKRNFKSITVTKYSQSITGNSTKIGLGFFNVGAVGLIVGNILSQSAGIFTLIKPNIGEFKIMIKSVDYQKIKSLAKRYIKFPLYTAPGLFILSASGQLPTIFMSSLYGSGIVGLYGLARGIIFLPMTIVGKSVQDVFYGEAASIGRTNPMRIKELSNKLLKKLILIASIPMLTLILFGPTLFGFVFGADWRAAGMFARILSIEVFFHFIFHPISTVFSIFEQQKKSLFIYILKLILVLGIFTGARIFAFDTYLTVLIYSIAMAIIELFKYILAQKIIDQEIIKSSLS</sequence>
<feature type="transmembrane region" description="Helical" evidence="6">
    <location>
        <begin position="136"/>
        <end position="156"/>
    </location>
</feature>
<evidence type="ECO:0000256" key="3">
    <source>
        <dbReference type="ARBA" id="ARBA00022692"/>
    </source>
</evidence>
<dbReference type="PANTHER" id="PTHR30250">
    <property type="entry name" value="PST FAMILY PREDICTED COLANIC ACID TRANSPORTER"/>
    <property type="match status" value="1"/>
</dbReference>
<evidence type="ECO:0000313" key="8">
    <source>
        <dbReference type="Proteomes" id="UP000501451"/>
    </source>
</evidence>
<evidence type="ECO:0000313" key="7">
    <source>
        <dbReference type="EMBL" id="QII82419.1"/>
    </source>
</evidence>
<feature type="transmembrane region" description="Helical" evidence="6">
    <location>
        <begin position="355"/>
        <end position="376"/>
    </location>
</feature>
<dbReference type="RefSeq" id="WP_166162675.1">
    <property type="nucleotide sequence ID" value="NZ_CP049740.1"/>
</dbReference>
<feature type="transmembrane region" description="Helical" evidence="6">
    <location>
        <begin position="93"/>
        <end position="116"/>
    </location>
</feature>
<evidence type="ECO:0000256" key="5">
    <source>
        <dbReference type="ARBA" id="ARBA00023136"/>
    </source>
</evidence>
<reference evidence="7 8" key="1">
    <citation type="journal article" date="2017" name="Int. J. Syst. Evol. Microbiol.">
        <title>Jeotgalibaca porci sp. nov. and Jeotgalibaca arthritidis sp. nov., isolated from pigs, and emended description of the genus Jeotgalibaca.</title>
        <authorList>
            <person name="Zamora L."/>
            <person name="Perez-Sancho M."/>
            <person name="Dominguez L."/>
            <person name="Fernandez-Garayzabal J.F."/>
            <person name="Vela A.I."/>
        </authorList>
    </citation>
    <scope>NUCLEOTIDE SEQUENCE [LARGE SCALE GENOMIC DNA]</scope>
    <source>
        <strain evidence="7 8">CECT 9157</strain>
    </source>
</reference>
<dbReference type="Proteomes" id="UP000501451">
    <property type="component" value="Chromosome"/>
</dbReference>
<keyword evidence="5 6" id="KW-0472">Membrane</keyword>
<dbReference type="AlphaFoldDB" id="A0A6G7KAX5"/>
<evidence type="ECO:0000256" key="6">
    <source>
        <dbReference type="SAM" id="Phobius"/>
    </source>
</evidence>
<protein>
    <submittedName>
        <fullName evidence="7">Oligosaccharide flippase family protein</fullName>
    </submittedName>
</protein>
<evidence type="ECO:0000256" key="4">
    <source>
        <dbReference type="ARBA" id="ARBA00022989"/>
    </source>
</evidence>
<feature type="transmembrane region" description="Helical" evidence="6">
    <location>
        <begin position="383"/>
        <end position="405"/>
    </location>
</feature>
<dbReference type="EMBL" id="CP049740">
    <property type="protein sequence ID" value="QII82419.1"/>
    <property type="molecule type" value="Genomic_DNA"/>
</dbReference>
<evidence type="ECO:0000256" key="1">
    <source>
        <dbReference type="ARBA" id="ARBA00004651"/>
    </source>
</evidence>
<dbReference type="Pfam" id="PF13440">
    <property type="entry name" value="Polysacc_synt_3"/>
    <property type="match status" value="1"/>
</dbReference>
<feature type="transmembrane region" description="Helical" evidence="6">
    <location>
        <begin position="62"/>
        <end position="81"/>
    </location>
</feature>
<keyword evidence="4 6" id="KW-1133">Transmembrane helix</keyword>
<gene>
    <name evidence="7" type="ORF">G7057_08205</name>
</gene>
<feature type="transmembrane region" description="Helical" evidence="6">
    <location>
        <begin position="29"/>
        <end position="50"/>
    </location>
</feature>
<dbReference type="KEGG" id="jar:G7057_08205"/>